<protein>
    <submittedName>
        <fullName evidence="9">Putative transposon Ty3-I Gag-Pol polyprotein</fullName>
    </submittedName>
</protein>
<dbReference type="AlphaFoldDB" id="A0A2G8JXM9"/>
<dbReference type="Proteomes" id="UP000230750">
    <property type="component" value="Unassembled WGS sequence"/>
</dbReference>
<keyword evidence="3" id="KW-0548">Nucleotidyltransferase</keyword>
<evidence type="ECO:0000256" key="2">
    <source>
        <dbReference type="ARBA" id="ARBA00022679"/>
    </source>
</evidence>
<dbReference type="Gene3D" id="3.30.70.270">
    <property type="match status" value="2"/>
</dbReference>
<dbReference type="EMBL" id="MRZV01001111">
    <property type="protein sequence ID" value="PIK40531.1"/>
    <property type="molecule type" value="Genomic_DNA"/>
</dbReference>
<sequence>MSEVKRLLQDMVDQKIIRRSASPYASPVVLVRKKSGGLRLCIDYRRLNLVTVKDSFPLPRIDESLEAMGGSQFFSSLDLSHGYFQIAMEPDSIPYTAFRVPWGLFEFERMPQGLCNSPSTFQRVMEIIFGDMNLSQLILYLDDILIFSATLEQHLDRLQTVFQRLIQHGLKLKGLASYYRKFVPDFAKLAAPLHSLKKTDTTTTAGNKSCSKQSPLKWNKEADEAFRQLKTLLSSSPVLAYPRFDREFVLEIDASLKGLGCCLLQRDDAGHLHPIAYASRGLRGAEKNYSDFSSFKLELLGLKWAVTACSALPIEVVRNPLPEDNPPEEITRPSIFPSFSFSQLADLQKKDDALSVVWECWTSDWQPGEELRQPCTPEIKSWLREFSKIVERHGVLYREVTDKWAGTSRQLLVPISLRTKIIGDGS</sequence>
<name>A0A2G8JXM9_STIJA</name>
<evidence type="ECO:0000313" key="10">
    <source>
        <dbReference type="Proteomes" id="UP000230750"/>
    </source>
</evidence>
<keyword evidence="6" id="KW-0378">Hydrolase</keyword>
<evidence type="ECO:0000259" key="8">
    <source>
        <dbReference type="PROSITE" id="PS50878"/>
    </source>
</evidence>
<dbReference type="InterPro" id="IPR000477">
    <property type="entry name" value="RT_dom"/>
</dbReference>
<dbReference type="OrthoDB" id="1738821at2759"/>
<dbReference type="FunFam" id="3.10.10.10:FF:000007">
    <property type="entry name" value="Retrovirus-related Pol polyprotein from transposon 17.6-like Protein"/>
    <property type="match status" value="1"/>
</dbReference>
<accession>A0A2G8JXM9</accession>
<keyword evidence="5" id="KW-0255">Endonuclease</keyword>
<evidence type="ECO:0000256" key="3">
    <source>
        <dbReference type="ARBA" id="ARBA00022695"/>
    </source>
</evidence>
<keyword evidence="7" id="KW-0695">RNA-directed DNA polymerase</keyword>
<dbReference type="FunFam" id="3.10.20.370:FF:000001">
    <property type="entry name" value="Retrovirus-related Pol polyprotein from transposon 17.6-like protein"/>
    <property type="match status" value="1"/>
</dbReference>
<feature type="domain" description="Reverse transcriptase" evidence="8">
    <location>
        <begin position="12"/>
        <end position="191"/>
    </location>
</feature>
<keyword evidence="4" id="KW-0540">Nuclease</keyword>
<organism evidence="9 10">
    <name type="scientific">Stichopus japonicus</name>
    <name type="common">Sea cucumber</name>
    <dbReference type="NCBI Taxonomy" id="307972"/>
    <lineage>
        <taxon>Eukaryota</taxon>
        <taxon>Metazoa</taxon>
        <taxon>Echinodermata</taxon>
        <taxon>Eleutherozoa</taxon>
        <taxon>Echinozoa</taxon>
        <taxon>Holothuroidea</taxon>
        <taxon>Aspidochirotacea</taxon>
        <taxon>Aspidochirotida</taxon>
        <taxon>Stichopodidae</taxon>
        <taxon>Apostichopus</taxon>
    </lineage>
</organism>
<comment type="caution">
    <text evidence="9">The sequence shown here is derived from an EMBL/GenBank/DDBJ whole genome shotgun (WGS) entry which is preliminary data.</text>
</comment>
<evidence type="ECO:0000256" key="5">
    <source>
        <dbReference type="ARBA" id="ARBA00022759"/>
    </source>
</evidence>
<dbReference type="InterPro" id="IPR051320">
    <property type="entry name" value="Viral_Replic_Matur_Polypro"/>
</dbReference>
<dbReference type="GO" id="GO:0003964">
    <property type="term" value="F:RNA-directed DNA polymerase activity"/>
    <property type="evidence" value="ECO:0007669"/>
    <property type="project" value="UniProtKB-KW"/>
</dbReference>
<dbReference type="InterPro" id="IPR043502">
    <property type="entry name" value="DNA/RNA_pol_sf"/>
</dbReference>
<dbReference type="PROSITE" id="PS50878">
    <property type="entry name" value="RT_POL"/>
    <property type="match status" value="1"/>
</dbReference>
<evidence type="ECO:0000256" key="7">
    <source>
        <dbReference type="ARBA" id="ARBA00022918"/>
    </source>
</evidence>
<evidence type="ECO:0000256" key="4">
    <source>
        <dbReference type="ARBA" id="ARBA00022722"/>
    </source>
</evidence>
<evidence type="ECO:0000313" key="9">
    <source>
        <dbReference type="EMBL" id="PIK40531.1"/>
    </source>
</evidence>
<dbReference type="InterPro" id="IPR041577">
    <property type="entry name" value="RT_RNaseH_2"/>
</dbReference>
<dbReference type="SUPFAM" id="SSF56672">
    <property type="entry name" value="DNA/RNA polymerases"/>
    <property type="match status" value="1"/>
</dbReference>
<dbReference type="InterPro" id="IPR043128">
    <property type="entry name" value="Rev_trsase/Diguanyl_cyclase"/>
</dbReference>
<dbReference type="Pfam" id="PF00078">
    <property type="entry name" value="RVT_1"/>
    <property type="match status" value="1"/>
</dbReference>
<keyword evidence="10" id="KW-1185">Reference proteome</keyword>
<dbReference type="CDD" id="cd01647">
    <property type="entry name" value="RT_LTR"/>
    <property type="match status" value="1"/>
</dbReference>
<keyword evidence="1" id="KW-0645">Protease</keyword>
<dbReference type="PANTHER" id="PTHR33064:SF37">
    <property type="entry name" value="RIBONUCLEASE H"/>
    <property type="match status" value="1"/>
</dbReference>
<reference evidence="9 10" key="1">
    <citation type="journal article" date="2017" name="PLoS Biol.">
        <title>The sea cucumber genome provides insights into morphological evolution and visceral regeneration.</title>
        <authorList>
            <person name="Zhang X."/>
            <person name="Sun L."/>
            <person name="Yuan J."/>
            <person name="Sun Y."/>
            <person name="Gao Y."/>
            <person name="Zhang L."/>
            <person name="Li S."/>
            <person name="Dai H."/>
            <person name="Hamel J.F."/>
            <person name="Liu C."/>
            <person name="Yu Y."/>
            <person name="Liu S."/>
            <person name="Lin W."/>
            <person name="Guo K."/>
            <person name="Jin S."/>
            <person name="Xu P."/>
            <person name="Storey K.B."/>
            <person name="Huan P."/>
            <person name="Zhang T."/>
            <person name="Zhou Y."/>
            <person name="Zhang J."/>
            <person name="Lin C."/>
            <person name="Li X."/>
            <person name="Xing L."/>
            <person name="Huo D."/>
            <person name="Sun M."/>
            <person name="Wang L."/>
            <person name="Mercier A."/>
            <person name="Li F."/>
            <person name="Yang H."/>
            <person name="Xiang J."/>
        </authorList>
    </citation>
    <scope>NUCLEOTIDE SEQUENCE [LARGE SCALE GENOMIC DNA]</scope>
    <source>
        <strain evidence="9">Shaxun</strain>
        <tissue evidence="9">Muscle</tissue>
    </source>
</reference>
<dbReference type="PANTHER" id="PTHR33064">
    <property type="entry name" value="POL PROTEIN"/>
    <property type="match status" value="1"/>
</dbReference>
<dbReference type="Pfam" id="PF17919">
    <property type="entry name" value="RT_RNaseH_2"/>
    <property type="match status" value="1"/>
</dbReference>
<keyword evidence="2" id="KW-0808">Transferase</keyword>
<evidence type="ECO:0000256" key="6">
    <source>
        <dbReference type="ARBA" id="ARBA00022801"/>
    </source>
</evidence>
<dbReference type="GO" id="GO:0008233">
    <property type="term" value="F:peptidase activity"/>
    <property type="evidence" value="ECO:0007669"/>
    <property type="project" value="UniProtKB-KW"/>
</dbReference>
<evidence type="ECO:0000256" key="1">
    <source>
        <dbReference type="ARBA" id="ARBA00022670"/>
    </source>
</evidence>
<dbReference type="GO" id="GO:0004519">
    <property type="term" value="F:endonuclease activity"/>
    <property type="evidence" value="ECO:0007669"/>
    <property type="project" value="UniProtKB-KW"/>
</dbReference>
<dbReference type="Gene3D" id="3.10.10.10">
    <property type="entry name" value="HIV Type 1 Reverse Transcriptase, subunit A, domain 1"/>
    <property type="match status" value="1"/>
</dbReference>
<proteinExistence type="predicted"/>
<dbReference type="GO" id="GO:0006508">
    <property type="term" value="P:proteolysis"/>
    <property type="evidence" value="ECO:0007669"/>
    <property type="project" value="UniProtKB-KW"/>
</dbReference>
<gene>
    <name evidence="9" type="ORF">BSL78_22617</name>
</gene>